<dbReference type="EMBL" id="JARO02000192">
    <property type="protein sequence ID" value="KPP79501.1"/>
    <property type="molecule type" value="Genomic_DNA"/>
</dbReference>
<proteinExistence type="inferred from homology"/>
<evidence type="ECO:0000256" key="2">
    <source>
        <dbReference type="ARBA" id="ARBA00022723"/>
    </source>
</evidence>
<evidence type="ECO:0000256" key="1">
    <source>
        <dbReference type="ARBA" id="ARBA00004123"/>
    </source>
</evidence>
<dbReference type="InterPro" id="IPR013087">
    <property type="entry name" value="Znf_C2H2_type"/>
</dbReference>
<feature type="region of interest" description="Disordered" evidence="13">
    <location>
        <begin position="507"/>
        <end position="532"/>
    </location>
</feature>
<feature type="region of interest" description="Disordered" evidence="13">
    <location>
        <begin position="268"/>
        <end position="290"/>
    </location>
</feature>
<dbReference type="SMART" id="SM00355">
    <property type="entry name" value="ZnF_C2H2"/>
    <property type="match status" value="3"/>
</dbReference>
<dbReference type="Pfam" id="PF00096">
    <property type="entry name" value="zf-C2H2"/>
    <property type="match status" value="3"/>
</dbReference>
<dbReference type="AlphaFoldDB" id="A0A0P7XVX1"/>
<keyword evidence="8" id="KW-0010">Activator</keyword>
<feature type="compositionally biased region" description="Acidic residues" evidence="13">
    <location>
        <begin position="510"/>
        <end position="521"/>
    </location>
</feature>
<dbReference type="STRING" id="113540.ENSSFOP00015016653"/>
<dbReference type="Gene3D" id="3.30.160.60">
    <property type="entry name" value="Classic Zinc Finger"/>
    <property type="match status" value="3"/>
</dbReference>
<dbReference type="GO" id="GO:0000978">
    <property type="term" value="F:RNA polymerase II cis-regulatory region sequence-specific DNA binding"/>
    <property type="evidence" value="ECO:0007669"/>
    <property type="project" value="TreeGrafter"/>
</dbReference>
<dbReference type="PROSITE" id="PS00028">
    <property type="entry name" value="ZINC_FINGER_C2H2_1"/>
    <property type="match status" value="3"/>
</dbReference>
<reference evidence="15 16" key="1">
    <citation type="submission" date="2015-08" db="EMBL/GenBank/DDBJ databases">
        <title>The genome of the Asian arowana (Scleropages formosus).</title>
        <authorList>
            <person name="Tan M.H."/>
            <person name="Gan H.M."/>
            <person name="Croft L.J."/>
            <person name="Austin C.M."/>
        </authorList>
    </citation>
    <scope>NUCLEOTIDE SEQUENCE [LARGE SCALE GENOMIC DNA]</scope>
    <source>
        <strain evidence="15">Aro1</strain>
    </source>
</reference>
<dbReference type="FunFam" id="3.30.160.60:FF:000026">
    <property type="entry name" value="Transcription factor Sp3"/>
    <property type="match status" value="1"/>
</dbReference>
<keyword evidence="7" id="KW-0238">DNA-binding</keyword>
<dbReference type="InterPro" id="IPR036236">
    <property type="entry name" value="Znf_C2H2_sf"/>
</dbReference>
<sequence>MQPSTRGKLEFELFWNMNGNSSQILKGSFCCLQDSQQPSPLALLAATCSRIDTPGEGEGTSDQQQQNQLLDINQAQLTQTANGWQIIPVSVQSSSSSNTVTTMASGQAAVPGDAGKNRQAVSTASGGQQGQQQFVVASAPTLPGQQVLTTLSGVVPNIQYQVIPQFQTVEGQQLQFTQQDSSATAAAGQFQLVSSPGGGQQLIATTSRAAGAGNILAMPGLIQQAIPLQNLGLGNIQNQAQFLANMPVSINGNITLLPVATGTTGGGGGDAAGVGSGSSQQLLQQPASSAGGTGFYTNTITTTTTSQAATSYGGGTQAQSSSGVGGNGFQSSGGGASGQSDNRDGQNQQPQQIVIQPQQLLQSGHSLQTIQTGAISTGGQVIAAQTLSQDALQNLQIQAIPNTSPILVRTLGPNGQVSWQTLQLQSPAGAQITLAPVQSLQPLPQLAQAQAGSAGGVSVNPVQLPGLQTINLNTLGNTGLQMHQLQGVPIAIANTAGEPGIQTVGVGGDSLDDNTALDEGGETSPQPPTRRTRREACTCPFCKDGDGRSDPGKKKQHICHIPGCGKVYGKTSHLRAHLRWHTGERPFVCSWSFCGKRFTRSDELQRHKRTHTGEKKFSCTECPKRFMRSDHLSKHIKTHLNKKGAATNASTDTTASAPVGVDSGAAGGVPSDQHGLVTMETLSPESISRLARSGVNVMQVADLHPININSNGY</sequence>
<dbReference type="GO" id="GO:0035118">
    <property type="term" value="P:embryonic pectoral fin morphogenesis"/>
    <property type="evidence" value="ECO:0007669"/>
    <property type="project" value="UniProtKB-ARBA"/>
</dbReference>
<dbReference type="GO" id="GO:0000981">
    <property type="term" value="F:DNA-binding transcription factor activity, RNA polymerase II-specific"/>
    <property type="evidence" value="ECO:0007669"/>
    <property type="project" value="TreeGrafter"/>
</dbReference>
<protein>
    <submittedName>
        <fullName evidence="15">Transcription factor Sp1-like</fullName>
    </submittedName>
</protein>
<feature type="domain" description="C2H2-type" evidence="14">
    <location>
        <begin position="587"/>
        <end position="616"/>
    </location>
</feature>
<feature type="compositionally biased region" description="Low complexity" evidence="13">
    <location>
        <begin position="277"/>
        <end position="290"/>
    </location>
</feature>
<evidence type="ECO:0000256" key="12">
    <source>
        <dbReference type="PROSITE-ProRule" id="PRU00042"/>
    </source>
</evidence>
<evidence type="ECO:0000256" key="11">
    <source>
        <dbReference type="ARBA" id="ARBA00038409"/>
    </source>
</evidence>
<evidence type="ECO:0000259" key="14">
    <source>
        <dbReference type="PROSITE" id="PS50157"/>
    </source>
</evidence>
<evidence type="ECO:0000256" key="10">
    <source>
        <dbReference type="ARBA" id="ARBA00023242"/>
    </source>
</evidence>
<dbReference type="GO" id="GO:0045743">
    <property type="term" value="P:positive regulation of fibroblast growth factor receptor signaling pathway"/>
    <property type="evidence" value="ECO:0007669"/>
    <property type="project" value="UniProtKB-ARBA"/>
</dbReference>
<dbReference type="FunFam" id="3.30.160.60:FF:000014">
    <property type="entry name" value="Transcription factor Sp3"/>
    <property type="match status" value="1"/>
</dbReference>
<comment type="caution">
    <text evidence="15">The sequence shown here is derived from an EMBL/GenBank/DDBJ whole genome shotgun (WGS) entry which is preliminary data.</text>
</comment>
<evidence type="ECO:0000313" key="15">
    <source>
        <dbReference type="EMBL" id="KPP79501.1"/>
    </source>
</evidence>
<feature type="domain" description="C2H2-type" evidence="14">
    <location>
        <begin position="557"/>
        <end position="586"/>
    </location>
</feature>
<keyword evidence="9" id="KW-0804">Transcription</keyword>
<evidence type="ECO:0000256" key="7">
    <source>
        <dbReference type="ARBA" id="ARBA00023125"/>
    </source>
</evidence>
<keyword evidence="5" id="KW-0862">Zinc</keyword>
<dbReference type="PANTHER" id="PTHR23235">
    <property type="entry name" value="KRUEPPEL-LIKE TRANSCRIPTION FACTOR"/>
    <property type="match status" value="1"/>
</dbReference>
<keyword evidence="6" id="KW-0805">Transcription regulation</keyword>
<feature type="domain" description="C2H2-type" evidence="14">
    <location>
        <begin position="617"/>
        <end position="644"/>
    </location>
</feature>
<gene>
    <name evidence="15" type="ORF">Z043_100918</name>
</gene>
<dbReference type="PROSITE" id="PS50157">
    <property type="entry name" value="ZINC_FINGER_C2H2_2"/>
    <property type="match status" value="3"/>
</dbReference>
<feature type="compositionally biased region" description="Gly residues" evidence="13">
    <location>
        <begin position="323"/>
        <end position="337"/>
    </location>
</feature>
<keyword evidence="10" id="KW-0539">Nucleus</keyword>
<comment type="subcellular location">
    <subcellularLocation>
        <location evidence="1">Nucleus</location>
    </subcellularLocation>
</comment>
<keyword evidence="2" id="KW-0479">Metal-binding</keyword>
<evidence type="ECO:0000256" key="6">
    <source>
        <dbReference type="ARBA" id="ARBA00023015"/>
    </source>
</evidence>
<feature type="region of interest" description="Disordered" evidence="13">
    <location>
        <begin position="306"/>
        <end position="351"/>
    </location>
</feature>
<accession>A0A0P7XVX1</accession>
<feature type="region of interest" description="Disordered" evidence="13">
    <location>
        <begin position="96"/>
        <end position="125"/>
    </location>
</feature>
<evidence type="ECO:0000256" key="13">
    <source>
        <dbReference type="SAM" id="MobiDB-lite"/>
    </source>
</evidence>
<dbReference type="SUPFAM" id="SSF57667">
    <property type="entry name" value="beta-beta-alpha zinc fingers"/>
    <property type="match status" value="1"/>
</dbReference>
<dbReference type="GO" id="GO:0005634">
    <property type="term" value="C:nucleus"/>
    <property type="evidence" value="ECO:0007669"/>
    <property type="project" value="UniProtKB-SubCell"/>
</dbReference>
<dbReference type="FunFam" id="3.30.160.60:FF:000061">
    <property type="entry name" value="Transcription factor Sp3"/>
    <property type="match status" value="1"/>
</dbReference>
<organism evidence="15 16">
    <name type="scientific">Scleropages formosus</name>
    <name type="common">Asian bonytongue</name>
    <name type="synonym">Osteoglossum formosum</name>
    <dbReference type="NCBI Taxonomy" id="113540"/>
    <lineage>
        <taxon>Eukaryota</taxon>
        <taxon>Metazoa</taxon>
        <taxon>Chordata</taxon>
        <taxon>Craniata</taxon>
        <taxon>Vertebrata</taxon>
        <taxon>Euteleostomi</taxon>
        <taxon>Actinopterygii</taxon>
        <taxon>Neopterygii</taxon>
        <taxon>Teleostei</taxon>
        <taxon>Osteoglossocephala</taxon>
        <taxon>Osteoglossomorpha</taxon>
        <taxon>Osteoglossiformes</taxon>
        <taxon>Osteoglossidae</taxon>
        <taxon>Scleropages</taxon>
    </lineage>
</organism>
<evidence type="ECO:0000313" key="16">
    <source>
        <dbReference type="Proteomes" id="UP000034805"/>
    </source>
</evidence>
<keyword evidence="4 12" id="KW-0863">Zinc-finger</keyword>
<evidence type="ECO:0000256" key="9">
    <source>
        <dbReference type="ARBA" id="ARBA00023163"/>
    </source>
</evidence>
<evidence type="ECO:0000256" key="8">
    <source>
        <dbReference type="ARBA" id="ARBA00023159"/>
    </source>
</evidence>
<comment type="similarity">
    <text evidence="11">Belongs to the Sp1 C2H2-type zinc-finger protein family.</text>
</comment>
<evidence type="ECO:0000256" key="3">
    <source>
        <dbReference type="ARBA" id="ARBA00022737"/>
    </source>
</evidence>
<evidence type="ECO:0000256" key="4">
    <source>
        <dbReference type="ARBA" id="ARBA00022771"/>
    </source>
</evidence>
<evidence type="ECO:0000256" key="5">
    <source>
        <dbReference type="ARBA" id="ARBA00022833"/>
    </source>
</evidence>
<keyword evidence="3" id="KW-0677">Repeat</keyword>
<dbReference type="PANTHER" id="PTHR23235:SF16">
    <property type="entry name" value="TRANSCRIPTION FACTOR SP1"/>
    <property type="match status" value="1"/>
</dbReference>
<dbReference type="Proteomes" id="UP000034805">
    <property type="component" value="Unassembled WGS sequence"/>
</dbReference>
<dbReference type="GO" id="GO:0008270">
    <property type="term" value="F:zinc ion binding"/>
    <property type="evidence" value="ECO:0007669"/>
    <property type="project" value="UniProtKB-KW"/>
</dbReference>
<name>A0A0P7XVX1_SCLFO</name>